<dbReference type="GO" id="GO:0008270">
    <property type="term" value="F:zinc ion binding"/>
    <property type="evidence" value="ECO:0007669"/>
    <property type="project" value="UniProtKB-KW"/>
</dbReference>
<evidence type="ECO:0000256" key="2">
    <source>
        <dbReference type="ARBA" id="ARBA00022771"/>
    </source>
</evidence>
<evidence type="ECO:0000256" key="1">
    <source>
        <dbReference type="ARBA" id="ARBA00022723"/>
    </source>
</evidence>
<protein>
    <submittedName>
        <fullName evidence="8">RAB guanine nucleotide exchange factor (GEF) 1, like</fullName>
    </submittedName>
</protein>
<dbReference type="PROSITE" id="PS51205">
    <property type="entry name" value="VPS9"/>
    <property type="match status" value="1"/>
</dbReference>
<evidence type="ECO:0000259" key="6">
    <source>
        <dbReference type="PROSITE" id="PS51205"/>
    </source>
</evidence>
<dbReference type="Gene3D" id="1.20.5.4770">
    <property type="match status" value="1"/>
</dbReference>
<dbReference type="AlphaFoldDB" id="A0A6J2VR25"/>
<evidence type="ECO:0000256" key="4">
    <source>
        <dbReference type="SAM" id="MobiDB-lite"/>
    </source>
</evidence>
<dbReference type="InterPro" id="IPR003123">
    <property type="entry name" value="VPS9"/>
</dbReference>
<dbReference type="SUPFAM" id="SSF109993">
    <property type="entry name" value="VPS9 domain"/>
    <property type="match status" value="1"/>
</dbReference>
<dbReference type="RefSeq" id="XP_030634448.1">
    <property type="nucleotide sequence ID" value="XM_030778588.1"/>
</dbReference>
<sequence>MSSHTQRRGIHVDQAELLCRKGCGYYGNAAWQGLCSKCWREENQPSHMKQIQEDRKLAERLQREEEEAYASIQQGAHSQLSSSLFGKSDEKRTNQITRRVPTVKKLFSPSSKTTPKKDVTGPEVQTSPSSSSSHQPAVETDRATRDFIDFLRTLHKPGREIFKQSRAFTESMVYKRGLGAQEISERVQDFYQNLSDNLQTVFKGSPEQVETVMDEVEKYVTTRLYEGVFCPDSTNDEKEDLAIQKRIRELHWVTTEMLCAPVNAELPKVSDSVEKAVTEIIEMDAKRVPKDKLGCITRCSKHIFSAIKTSKSEAASADDFLPTLIHIVLRANPPRLRSNIQYITRFCIPSRLMSGEDGYYFTNLCCAVTFIEKLNAQSLNLSSEDFELYMSGQVSPQRPHGSGGSPRSALQAEPSTRGDASVAQLSQRMDLLSGLGVRQDRVLEGARRLEADLIEWTDGVEHSVQDVLEKLPLETRPDATSALDSDNVDNEGLPPPLQPQVFAG</sequence>
<evidence type="ECO:0000259" key="5">
    <source>
        <dbReference type="PROSITE" id="PS51036"/>
    </source>
</evidence>
<feature type="region of interest" description="Disordered" evidence="4">
    <location>
        <begin position="471"/>
        <end position="504"/>
    </location>
</feature>
<name>A0A6J2VR25_CHACN</name>
<dbReference type="GO" id="GO:0003677">
    <property type="term" value="F:DNA binding"/>
    <property type="evidence" value="ECO:0007669"/>
    <property type="project" value="InterPro"/>
</dbReference>
<dbReference type="InterPro" id="IPR037191">
    <property type="entry name" value="VPS9_dom_sf"/>
</dbReference>
<dbReference type="Pfam" id="PF02204">
    <property type="entry name" value="VPS9"/>
    <property type="match status" value="1"/>
</dbReference>
<dbReference type="FunFam" id="1.20.1050.80:FF:000003">
    <property type="entry name" value="rab5 GDP/GTP exchange factor isoform X2"/>
    <property type="match status" value="1"/>
</dbReference>
<dbReference type="Gene3D" id="1.20.1050.80">
    <property type="entry name" value="VPS9 domain"/>
    <property type="match status" value="1"/>
</dbReference>
<dbReference type="PANTHER" id="PTHR23101:SF126">
    <property type="entry name" value="RAB5 GDP_GTP EXCHANGE FACTOR"/>
    <property type="match status" value="1"/>
</dbReference>
<organism evidence="7 8">
    <name type="scientific">Chanos chanos</name>
    <name type="common">Milkfish</name>
    <name type="synonym">Mugil chanos</name>
    <dbReference type="NCBI Taxonomy" id="29144"/>
    <lineage>
        <taxon>Eukaryota</taxon>
        <taxon>Metazoa</taxon>
        <taxon>Chordata</taxon>
        <taxon>Craniata</taxon>
        <taxon>Vertebrata</taxon>
        <taxon>Euteleostomi</taxon>
        <taxon>Actinopterygii</taxon>
        <taxon>Neopterygii</taxon>
        <taxon>Teleostei</taxon>
        <taxon>Ostariophysi</taxon>
        <taxon>Gonorynchiformes</taxon>
        <taxon>Chanidae</taxon>
        <taxon>Chanos</taxon>
    </lineage>
</organism>
<feature type="region of interest" description="Disordered" evidence="4">
    <location>
        <begin position="80"/>
        <end position="141"/>
    </location>
</feature>
<keyword evidence="2" id="KW-0863">Zinc-finger</keyword>
<accession>A0A6J2VR25</accession>
<dbReference type="PROSITE" id="PS51036">
    <property type="entry name" value="ZF_A20"/>
    <property type="match status" value="1"/>
</dbReference>
<reference evidence="8" key="1">
    <citation type="submission" date="2025-08" db="UniProtKB">
        <authorList>
            <consortium name="RefSeq"/>
        </authorList>
    </citation>
    <scope>IDENTIFICATION</scope>
</reference>
<dbReference type="PANTHER" id="PTHR23101">
    <property type="entry name" value="RAB GDP/GTP EXCHANGE FACTOR"/>
    <property type="match status" value="1"/>
</dbReference>
<keyword evidence="1" id="KW-0479">Metal-binding</keyword>
<dbReference type="GO" id="GO:0031267">
    <property type="term" value="F:small GTPase binding"/>
    <property type="evidence" value="ECO:0007669"/>
    <property type="project" value="TreeGrafter"/>
</dbReference>
<evidence type="ECO:0000256" key="3">
    <source>
        <dbReference type="ARBA" id="ARBA00022833"/>
    </source>
</evidence>
<dbReference type="InParanoid" id="A0A6J2VR25"/>
<dbReference type="Proteomes" id="UP000504632">
    <property type="component" value="Chromosome 6"/>
</dbReference>
<dbReference type="CTD" id="393915"/>
<dbReference type="GO" id="GO:0005085">
    <property type="term" value="F:guanyl-nucleotide exchange factor activity"/>
    <property type="evidence" value="ECO:0007669"/>
    <property type="project" value="InterPro"/>
</dbReference>
<dbReference type="Gene3D" id="1.10.246.120">
    <property type="match status" value="1"/>
</dbReference>
<gene>
    <name evidence="8" type="primary">rabgef1l</name>
</gene>
<keyword evidence="3" id="KW-0862">Zinc</keyword>
<dbReference type="InterPro" id="IPR045046">
    <property type="entry name" value="Vps9-like"/>
</dbReference>
<dbReference type="GO" id="GO:0005829">
    <property type="term" value="C:cytosol"/>
    <property type="evidence" value="ECO:0007669"/>
    <property type="project" value="TreeGrafter"/>
</dbReference>
<dbReference type="GeneID" id="115815622"/>
<proteinExistence type="predicted"/>
<dbReference type="SMART" id="SM00259">
    <property type="entry name" value="ZnF_A20"/>
    <property type="match status" value="1"/>
</dbReference>
<dbReference type="InterPro" id="IPR002653">
    <property type="entry name" value="Znf_A20"/>
</dbReference>
<keyword evidence="7" id="KW-1185">Reference proteome</keyword>
<dbReference type="InterPro" id="IPR041545">
    <property type="entry name" value="DUF5601"/>
</dbReference>
<feature type="domain" description="A20-type" evidence="5">
    <location>
        <begin position="13"/>
        <end position="47"/>
    </location>
</feature>
<dbReference type="Pfam" id="PF01754">
    <property type="entry name" value="zf-A20"/>
    <property type="match status" value="1"/>
</dbReference>
<dbReference type="GO" id="GO:0016192">
    <property type="term" value="P:vesicle-mediated transport"/>
    <property type="evidence" value="ECO:0007669"/>
    <property type="project" value="InterPro"/>
</dbReference>
<dbReference type="Pfam" id="PF18151">
    <property type="entry name" value="DUF5601"/>
    <property type="match status" value="1"/>
</dbReference>
<feature type="region of interest" description="Disordered" evidence="4">
    <location>
        <begin position="393"/>
        <end position="420"/>
    </location>
</feature>
<dbReference type="GO" id="GO:0030139">
    <property type="term" value="C:endocytic vesicle"/>
    <property type="evidence" value="ECO:0007669"/>
    <property type="project" value="TreeGrafter"/>
</dbReference>
<dbReference type="SMART" id="SM00167">
    <property type="entry name" value="VPS9"/>
    <property type="match status" value="1"/>
</dbReference>
<feature type="domain" description="VPS9" evidence="6">
    <location>
        <begin position="237"/>
        <end position="380"/>
    </location>
</feature>
<dbReference type="SUPFAM" id="SSF57716">
    <property type="entry name" value="Glucocorticoid receptor-like (DNA-binding domain)"/>
    <property type="match status" value="1"/>
</dbReference>
<dbReference type="OrthoDB" id="300289at2759"/>
<evidence type="ECO:0000313" key="7">
    <source>
        <dbReference type="Proteomes" id="UP000504632"/>
    </source>
</evidence>
<evidence type="ECO:0000313" key="8">
    <source>
        <dbReference type="RefSeq" id="XP_030634448.1"/>
    </source>
</evidence>